<dbReference type="EMBL" id="MT774392">
    <property type="protein sequence ID" value="QOR59678.1"/>
    <property type="molecule type" value="Genomic_DNA"/>
</dbReference>
<evidence type="ECO:0000259" key="2">
    <source>
        <dbReference type="Pfam" id="PF00692"/>
    </source>
</evidence>
<dbReference type="SUPFAM" id="SSF51283">
    <property type="entry name" value="dUTPase-like"/>
    <property type="match status" value="1"/>
</dbReference>
<proteinExistence type="predicted"/>
<reference evidence="3 4" key="1">
    <citation type="submission" date="2020-07" db="EMBL/GenBank/DDBJ databases">
        <title>Taxonomic proposal: Crassvirales, a new order of highly abundant and diverse bacterial viruses.</title>
        <authorList>
            <person name="Shkoporov A.N."/>
            <person name="Stockdale S.R."/>
            <person name="Guerin E."/>
            <person name="Ross R.P."/>
            <person name="Hill C."/>
        </authorList>
    </citation>
    <scope>NUCLEOTIDE SEQUENCE [LARGE SCALE GENOMIC DNA]</scope>
</reference>
<dbReference type="Gene3D" id="2.70.40.10">
    <property type="match status" value="1"/>
</dbReference>
<evidence type="ECO:0000313" key="3">
    <source>
        <dbReference type="EMBL" id="QOR59678.1"/>
    </source>
</evidence>
<name>A0A7M1RZ93_9CAUD</name>
<dbReference type="Pfam" id="PF00692">
    <property type="entry name" value="dUTPase"/>
    <property type="match status" value="1"/>
</dbReference>
<dbReference type="InterPro" id="IPR033704">
    <property type="entry name" value="dUTPase_trimeric"/>
</dbReference>
<dbReference type="Proteomes" id="UP000594055">
    <property type="component" value="Segment"/>
</dbReference>
<protein>
    <submittedName>
        <fullName evidence="3">dUTP diphosphatase</fullName>
    </submittedName>
</protein>
<accession>A0A7M1RZ93</accession>
<dbReference type="KEGG" id="vg:65130288"/>
<feature type="domain" description="dUTPase-like" evidence="2">
    <location>
        <begin position="61"/>
        <end position="135"/>
    </location>
</feature>
<sequence>MKLKIKVKVLVDGCMPEISKLGDCIDLKSAIDMDIPAPQSGTLKKRADQDGNEVGYRNVTMETYYIPLGVAMKLPKGFTAKILSRSSIPRKMGLFIPNGMGFIDNLYKGEEDEWNYICSPMRETSIKKGDRICQFEIGLSQHASTWQKLKWLLSSGIKLVEVENLEGKQRGGLGSTGLR</sequence>
<dbReference type="InterPro" id="IPR029054">
    <property type="entry name" value="dUTPase-like"/>
</dbReference>
<dbReference type="InterPro" id="IPR036157">
    <property type="entry name" value="dUTPase-like_sf"/>
</dbReference>
<dbReference type="GeneID" id="65130288"/>
<dbReference type="RefSeq" id="YP_010111836.1">
    <property type="nucleotide sequence ID" value="NC_055885.1"/>
</dbReference>
<dbReference type="CDD" id="cd07557">
    <property type="entry name" value="trimeric_dUTPase"/>
    <property type="match status" value="1"/>
</dbReference>
<evidence type="ECO:0000256" key="1">
    <source>
        <dbReference type="ARBA" id="ARBA00022801"/>
    </source>
</evidence>
<dbReference type="GO" id="GO:0016787">
    <property type="term" value="F:hydrolase activity"/>
    <property type="evidence" value="ECO:0007669"/>
    <property type="project" value="UniProtKB-KW"/>
</dbReference>
<keyword evidence="4" id="KW-1185">Reference proteome</keyword>
<keyword evidence="1" id="KW-0378">Hydrolase</keyword>
<organism evidence="3 4">
    <name type="scientific">uncultured phage cr128_1</name>
    <dbReference type="NCBI Taxonomy" id="2772076"/>
    <lineage>
        <taxon>Viruses</taxon>
        <taxon>Duplodnaviria</taxon>
        <taxon>Heunggongvirae</taxon>
        <taxon>Uroviricota</taxon>
        <taxon>Caudoviricetes</taxon>
        <taxon>Crassvirales</taxon>
        <taxon>Steigviridae</taxon>
        <taxon>Asinivirinae</taxon>
        <taxon>Mahlunavirus</taxon>
        <taxon>Mahlunavirus rarus</taxon>
    </lineage>
</organism>
<evidence type="ECO:0000313" key="4">
    <source>
        <dbReference type="Proteomes" id="UP000594055"/>
    </source>
</evidence>